<reference evidence="12 13" key="1">
    <citation type="submission" date="2024-02" db="EMBL/GenBank/DDBJ databases">
        <authorList>
            <person name="Chen Y."/>
            <person name="Shah S."/>
            <person name="Dougan E. K."/>
            <person name="Thang M."/>
            <person name="Chan C."/>
        </authorList>
    </citation>
    <scope>NUCLEOTIDE SEQUENCE [LARGE SCALE GENOMIC DNA]</scope>
</reference>
<comment type="caution">
    <text evidence="12">The sequence shown here is derived from an EMBL/GenBank/DDBJ whole genome shotgun (WGS) entry which is preliminary data.</text>
</comment>
<dbReference type="SUPFAM" id="SSF56399">
    <property type="entry name" value="ADP-ribosylation"/>
    <property type="match status" value="1"/>
</dbReference>
<dbReference type="Pfam" id="PF00644">
    <property type="entry name" value="PARP"/>
    <property type="match status" value="1"/>
</dbReference>
<comment type="catalytic activity">
    <reaction evidence="7">
        <text>NAD(+) + (ADP-D-ribosyl)n-acceptor = nicotinamide + (ADP-D-ribosyl)n+1-acceptor + H(+).</text>
        <dbReference type="EC" id="2.4.2.30"/>
    </reaction>
</comment>
<evidence type="ECO:0000259" key="10">
    <source>
        <dbReference type="PROSITE" id="PS51059"/>
    </source>
</evidence>
<feature type="region of interest" description="Disordered" evidence="9">
    <location>
        <begin position="1"/>
        <end position="82"/>
    </location>
</feature>
<keyword evidence="2 8" id="KW-0328">Glycosyltransferase</keyword>
<name>A0ABP0IPL5_9DINO</name>
<dbReference type="Gene3D" id="3.90.228.10">
    <property type="match status" value="1"/>
</dbReference>
<evidence type="ECO:0000313" key="12">
    <source>
        <dbReference type="EMBL" id="CAK9004491.1"/>
    </source>
</evidence>
<evidence type="ECO:0000256" key="8">
    <source>
        <dbReference type="RuleBase" id="RU362114"/>
    </source>
</evidence>
<evidence type="ECO:0000256" key="3">
    <source>
        <dbReference type="ARBA" id="ARBA00022679"/>
    </source>
</evidence>
<keyword evidence="3 8" id="KW-0808">Transferase</keyword>
<feature type="domain" description="PARP alpha-helical" evidence="11">
    <location>
        <begin position="88"/>
        <end position="205"/>
    </location>
</feature>
<feature type="domain" description="PARP catalytic" evidence="10">
    <location>
        <begin position="221"/>
        <end position="431"/>
    </location>
</feature>
<keyword evidence="5 8" id="KW-0520">NAD</keyword>
<evidence type="ECO:0000256" key="1">
    <source>
        <dbReference type="ARBA" id="ARBA00004123"/>
    </source>
</evidence>
<evidence type="ECO:0000256" key="7">
    <source>
        <dbReference type="ARBA" id="ARBA00033987"/>
    </source>
</evidence>
<sequence length="431" mass="47869">MPRHDQAQLAPERKKRALEGNIEKGNVSLQRDELQRRKVRSSALAEETTSPKAKAAKESTSPKAVKGRPSPKAKVEAKEQNKRSACTFSDASEEVLDLLQQVANLDELQRWAFAGGYDAVTVPLSKVTKSMAREGFTWLKAIERELAKPEPPTESLEALSQSFYKVVPLLANEGKESIATSDLFLRRLRVVSMLSDIEAAHSQLRLLLNFTEEAAAAGSRRLSTQHLQLIYKSLKCEISAETQHSTVSQMVEKYLRGVSTPKLKRVFTINRPADSTRLAKAPAKRLLLWYRTSFTAWLSLLANGFRLPPKEAPELGYSFGKGLYFFDAVEAIAESGQTLFLLAEVALGSSRQLDAPDQQAEKLPLNTQSVIGRGTWTPDPGGACKLDAMTVPLGQLQKGPEGVLQHNHYVVYNLNQVRIRYIVEVEMPRSD</sequence>
<keyword evidence="6" id="KW-0539">Nucleus</keyword>
<dbReference type="Gene3D" id="1.20.142.10">
    <property type="entry name" value="Poly(ADP-ribose) polymerase, regulatory domain"/>
    <property type="match status" value="1"/>
</dbReference>
<dbReference type="EMBL" id="CAXAMN010003403">
    <property type="protein sequence ID" value="CAK9004491.1"/>
    <property type="molecule type" value="Genomic_DNA"/>
</dbReference>
<dbReference type="InterPro" id="IPR012317">
    <property type="entry name" value="Poly(ADP-ribose)pol_cat_dom"/>
</dbReference>
<evidence type="ECO:0000256" key="5">
    <source>
        <dbReference type="ARBA" id="ARBA00023027"/>
    </source>
</evidence>
<dbReference type="Proteomes" id="UP001642484">
    <property type="component" value="Unassembled WGS sequence"/>
</dbReference>
<dbReference type="PROSITE" id="PS51059">
    <property type="entry name" value="PARP_CATALYTIC"/>
    <property type="match status" value="1"/>
</dbReference>
<evidence type="ECO:0000256" key="9">
    <source>
        <dbReference type="SAM" id="MobiDB-lite"/>
    </source>
</evidence>
<dbReference type="SUPFAM" id="SSF47587">
    <property type="entry name" value="Domain of poly(ADP-ribose) polymerase"/>
    <property type="match status" value="1"/>
</dbReference>
<evidence type="ECO:0000256" key="4">
    <source>
        <dbReference type="ARBA" id="ARBA00022695"/>
    </source>
</evidence>
<comment type="subcellular location">
    <subcellularLocation>
        <location evidence="1">Nucleus</location>
    </subcellularLocation>
</comment>
<dbReference type="PANTHER" id="PTHR10459:SF60">
    <property type="entry name" value="POLY [ADP-RIBOSE] POLYMERASE 2"/>
    <property type="match status" value="1"/>
</dbReference>
<feature type="compositionally biased region" description="Basic and acidic residues" evidence="9">
    <location>
        <begin position="73"/>
        <end position="82"/>
    </location>
</feature>
<dbReference type="InterPro" id="IPR004102">
    <property type="entry name" value="Poly(ADP-ribose)pol_reg_dom"/>
</dbReference>
<dbReference type="PROSITE" id="PS51060">
    <property type="entry name" value="PARP_ALPHA_HD"/>
    <property type="match status" value="1"/>
</dbReference>
<evidence type="ECO:0000259" key="11">
    <source>
        <dbReference type="PROSITE" id="PS51060"/>
    </source>
</evidence>
<dbReference type="PANTHER" id="PTHR10459">
    <property type="entry name" value="DNA LIGASE"/>
    <property type="match status" value="1"/>
</dbReference>
<accession>A0ABP0IPL5</accession>
<evidence type="ECO:0000256" key="6">
    <source>
        <dbReference type="ARBA" id="ARBA00023242"/>
    </source>
</evidence>
<dbReference type="Pfam" id="PF02877">
    <property type="entry name" value="PARP_reg"/>
    <property type="match status" value="1"/>
</dbReference>
<dbReference type="InterPro" id="IPR036616">
    <property type="entry name" value="Poly(ADP-ribose)pol_reg_dom_sf"/>
</dbReference>
<keyword evidence="13" id="KW-1185">Reference proteome</keyword>
<evidence type="ECO:0000256" key="2">
    <source>
        <dbReference type="ARBA" id="ARBA00022676"/>
    </source>
</evidence>
<evidence type="ECO:0000313" key="13">
    <source>
        <dbReference type="Proteomes" id="UP001642484"/>
    </source>
</evidence>
<dbReference type="EC" id="2.4.2.-" evidence="8"/>
<dbReference type="InterPro" id="IPR050800">
    <property type="entry name" value="ARTD/PARP"/>
</dbReference>
<gene>
    <name evidence="12" type="ORF">CCMP2556_LOCUS7695</name>
</gene>
<protein>
    <recommendedName>
        <fullName evidence="8">Poly [ADP-ribose] polymerase</fullName>
        <shortName evidence="8">PARP</shortName>
        <ecNumber evidence="8">2.4.2.-</ecNumber>
    </recommendedName>
</protein>
<proteinExistence type="predicted"/>
<keyword evidence="4" id="KW-0548">Nucleotidyltransferase</keyword>
<organism evidence="12 13">
    <name type="scientific">Durusdinium trenchii</name>
    <dbReference type="NCBI Taxonomy" id="1381693"/>
    <lineage>
        <taxon>Eukaryota</taxon>
        <taxon>Sar</taxon>
        <taxon>Alveolata</taxon>
        <taxon>Dinophyceae</taxon>
        <taxon>Suessiales</taxon>
        <taxon>Symbiodiniaceae</taxon>
        <taxon>Durusdinium</taxon>
    </lineage>
</organism>